<sequence length="412" mass="42183">MTVTLISAEQSEEFIHVNGPMEPLLTTSIPAGTYTTAAVTITGGDALCAGVSGSPATLTANVFATIQGPPPETVNLPQPIVISGALALLTLNLEVSQSVQPFSLCAAGITNQVQGLTPVFTLTSQGSMQSGLSAAPIQGLRGIIESTNGSGFHVAGNQLSTIGEFGPSWQVTTSSSTVYQGVSGASALAAGMAVEMDALISPNGVLQATRVAVYDTSTTNTALALGPVLDPRPTVMNSPVLETETSPVIPEFATYTYAGGAAFDISSQLANVAQLPFHATFNATNLVGGQNVMVIAHLSTVTRSFTPVSTMVLIPQTVDGVVTAMGTQGAFTTYTITLAPYDLFPDVASLPGSGSNALQNPNTIIVYADGSTQTQTSSAIAVGSTYRFNGLVFNDNGTLRMDCDAVYDGVAQ</sequence>
<evidence type="ECO:0000313" key="2">
    <source>
        <dbReference type="EMBL" id="CBH99997.1"/>
    </source>
</evidence>
<protein>
    <recommendedName>
        <fullName evidence="1">DUF5666 domain-containing protein</fullName>
    </recommendedName>
</protein>
<accession>E6PYI8</accession>
<reference evidence="2" key="1">
    <citation type="submission" date="2009-10" db="EMBL/GenBank/DDBJ databases">
        <title>Diversity of trophic interactions inside an arsenic-rich microbial ecosystem.</title>
        <authorList>
            <person name="Bertin P.N."/>
            <person name="Heinrich-Salmeron A."/>
            <person name="Pelletier E."/>
            <person name="Goulhen-Chollet F."/>
            <person name="Arsene-Ploetze F."/>
            <person name="Gallien S."/>
            <person name="Calteau A."/>
            <person name="Vallenet D."/>
            <person name="Casiot C."/>
            <person name="Chane-Woon-Ming B."/>
            <person name="Giloteaux L."/>
            <person name="Barakat M."/>
            <person name="Bonnefoy V."/>
            <person name="Bruneel O."/>
            <person name="Chandler M."/>
            <person name="Cleiss J."/>
            <person name="Duran R."/>
            <person name="Elbaz-Poulichet F."/>
            <person name="Fonknechten N."/>
            <person name="Lauga B."/>
            <person name="Mornico D."/>
            <person name="Ortet P."/>
            <person name="Schaeffer C."/>
            <person name="Siguier P."/>
            <person name="Alexander Thil Smith A."/>
            <person name="Van Dorsselaer A."/>
            <person name="Weissenbach J."/>
            <person name="Medigue C."/>
            <person name="Le Paslier D."/>
        </authorList>
    </citation>
    <scope>NUCLEOTIDE SEQUENCE</scope>
</reference>
<name>E6PYI8_9ZZZZ</name>
<dbReference type="AlphaFoldDB" id="E6PYI8"/>
<dbReference type="EMBL" id="CABN01000081">
    <property type="protein sequence ID" value="CBH99997.1"/>
    <property type="molecule type" value="Genomic_DNA"/>
</dbReference>
<comment type="caution">
    <text evidence="2">The sequence shown here is derived from an EMBL/GenBank/DDBJ whole genome shotgun (WGS) entry which is preliminary data.</text>
</comment>
<organism evidence="2">
    <name type="scientific">mine drainage metagenome</name>
    <dbReference type="NCBI Taxonomy" id="410659"/>
    <lineage>
        <taxon>unclassified sequences</taxon>
        <taxon>metagenomes</taxon>
        <taxon>ecological metagenomes</taxon>
    </lineage>
</organism>
<evidence type="ECO:0000259" key="1">
    <source>
        <dbReference type="Pfam" id="PF18914"/>
    </source>
</evidence>
<proteinExistence type="predicted"/>
<gene>
    <name evidence="2" type="ORF">CARN3_0974</name>
</gene>
<feature type="domain" description="DUF5666" evidence="1">
    <location>
        <begin position="141"/>
        <end position="211"/>
    </location>
</feature>
<dbReference type="InterPro" id="IPR043724">
    <property type="entry name" value="DUF5666"/>
</dbReference>
<dbReference type="Pfam" id="PF18914">
    <property type="entry name" value="DUF5666"/>
    <property type="match status" value="1"/>
</dbReference>